<dbReference type="Proteomes" id="UP000280834">
    <property type="component" value="Unassembled WGS sequence"/>
</dbReference>
<dbReference type="AlphaFoldDB" id="A0A0R3QCC7"/>
<sequence>MTNHFFRNTSCWYFQWIALFEESIPWRIDPISVTKICHFLCFLISIFQYSIVFVYFIKRWSKRDDLTTNSPSFKD</sequence>
<dbReference type="WBParaSite" id="BTMF_0000400701-mRNA-1">
    <property type="protein sequence ID" value="BTMF_0000400701-mRNA-1"/>
    <property type="gene ID" value="BTMF_0000400701"/>
</dbReference>
<keyword evidence="3" id="KW-1185">Reference proteome</keyword>
<gene>
    <name evidence="2" type="ORF">BTMF_LOCUS3311</name>
</gene>
<organism evidence="4">
    <name type="scientific">Brugia timori</name>
    <dbReference type="NCBI Taxonomy" id="42155"/>
    <lineage>
        <taxon>Eukaryota</taxon>
        <taxon>Metazoa</taxon>
        <taxon>Ecdysozoa</taxon>
        <taxon>Nematoda</taxon>
        <taxon>Chromadorea</taxon>
        <taxon>Rhabditida</taxon>
        <taxon>Spirurina</taxon>
        <taxon>Spiruromorpha</taxon>
        <taxon>Filarioidea</taxon>
        <taxon>Onchocercidae</taxon>
        <taxon>Brugia</taxon>
    </lineage>
</organism>
<evidence type="ECO:0000313" key="4">
    <source>
        <dbReference type="WBParaSite" id="BTMF_0000400701-mRNA-1"/>
    </source>
</evidence>
<dbReference type="EMBL" id="UZAG01002953">
    <property type="protein sequence ID" value="VDO14502.1"/>
    <property type="molecule type" value="Genomic_DNA"/>
</dbReference>
<keyword evidence="1" id="KW-0472">Membrane</keyword>
<evidence type="ECO:0000256" key="1">
    <source>
        <dbReference type="SAM" id="Phobius"/>
    </source>
</evidence>
<protein>
    <submittedName>
        <fullName evidence="4">Very-long-chain 3-oxoacyl-CoA synthase</fullName>
    </submittedName>
</protein>
<evidence type="ECO:0000313" key="2">
    <source>
        <dbReference type="EMBL" id="VDO14502.1"/>
    </source>
</evidence>
<accession>A0A0R3QCC7</accession>
<feature type="transmembrane region" description="Helical" evidence="1">
    <location>
        <begin position="36"/>
        <end position="57"/>
    </location>
</feature>
<reference evidence="2 3" key="2">
    <citation type="submission" date="2018-11" db="EMBL/GenBank/DDBJ databases">
        <authorList>
            <consortium name="Pathogen Informatics"/>
        </authorList>
    </citation>
    <scope>NUCLEOTIDE SEQUENCE [LARGE SCALE GENOMIC DNA]</scope>
</reference>
<keyword evidence="1" id="KW-0812">Transmembrane</keyword>
<name>A0A0R3QCC7_9BILA</name>
<keyword evidence="1" id="KW-1133">Transmembrane helix</keyword>
<evidence type="ECO:0000313" key="3">
    <source>
        <dbReference type="Proteomes" id="UP000280834"/>
    </source>
</evidence>
<proteinExistence type="predicted"/>
<reference evidence="4" key="1">
    <citation type="submission" date="2017-02" db="UniProtKB">
        <authorList>
            <consortium name="WormBaseParasite"/>
        </authorList>
    </citation>
    <scope>IDENTIFICATION</scope>
</reference>